<gene>
    <name evidence="8" type="ordered locus">SAR116_1466</name>
</gene>
<dbReference type="HOGENOM" id="CLU_001265_59_0_5"/>
<reference evidence="8 9" key="1">
    <citation type="journal article" date="2010" name="J. Bacteriol.">
        <title>Complete genome sequence of "Candidatus Puniceispirillum marinum" IMCC1322, a representative of the SAR116 clade in the Alphaproteobacteria.</title>
        <authorList>
            <person name="Oh H.M."/>
            <person name="Kwon K.K."/>
            <person name="Kang I."/>
            <person name="Kang S.G."/>
            <person name="Lee J.H."/>
            <person name="Kim S.J."/>
            <person name="Cho J.C."/>
        </authorList>
    </citation>
    <scope>NUCLEOTIDE SEQUENCE [LARGE SCALE GENOMIC DNA]</scope>
    <source>
        <strain evidence="8 9">IMCC1322</strain>
    </source>
</reference>
<dbReference type="GO" id="GO:0022857">
    <property type="term" value="F:transmembrane transporter activity"/>
    <property type="evidence" value="ECO:0007669"/>
    <property type="project" value="InterPro"/>
</dbReference>
<keyword evidence="4 7" id="KW-0812">Transmembrane</keyword>
<evidence type="ECO:0000256" key="7">
    <source>
        <dbReference type="SAM" id="Phobius"/>
    </source>
</evidence>
<evidence type="ECO:0000256" key="5">
    <source>
        <dbReference type="ARBA" id="ARBA00022989"/>
    </source>
</evidence>
<feature type="transmembrane region" description="Helical" evidence="7">
    <location>
        <begin position="7"/>
        <end position="28"/>
    </location>
</feature>
<dbReference type="InterPro" id="IPR011701">
    <property type="entry name" value="MFS"/>
</dbReference>
<evidence type="ECO:0000256" key="3">
    <source>
        <dbReference type="ARBA" id="ARBA00022475"/>
    </source>
</evidence>
<keyword evidence="3" id="KW-1003">Cell membrane</keyword>
<feature type="transmembrane region" description="Helical" evidence="7">
    <location>
        <begin position="93"/>
        <end position="117"/>
    </location>
</feature>
<dbReference type="PANTHER" id="PTHR23517:SF3">
    <property type="entry name" value="INTEGRAL MEMBRANE TRANSPORT PROTEIN"/>
    <property type="match status" value="1"/>
</dbReference>
<feature type="transmembrane region" description="Helical" evidence="7">
    <location>
        <begin position="34"/>
        <end position="53"/>
    </location>
</feature>
<evidence type="ECO:0000256" key="1">
    <source>
        <dbReference type="ARBA" id="ARBA00004651"/>
    </source>
</evidence>
<feature type="transmembrane region" description="Helical" evidence="7">
    <location>
        <begin position="129"/>
        <end position="147"/>
    </location>
</feature>
<name>D5BTW2_PUNMI</name>
<evidence type="ECO:0000256" key="2">
    <source>
        <dbReference type="ARBA" id="ARBA00022448"/>
    </source>
</evidence>
<feature type="transmembrane region" description="Helical" evidence="7">
    <location>
        <begin position="359"/>
        <end position="381"/>
    </location>
</feature>
<dbReference type="AlphaFoldDB" id="D5BTW2"/>
<feature type="transmembrane region" description="Helical" evidence="7">
    <location>
        <begin position="153"/>
        <end position="174"/>
    </location>
</feature>
<keyword evidence="2" id="KW-0813">Transport</keyword>
<accession>D5BTW2</accession>
<evidence type="ECO:0000313" key="9">
    <source>
        <dbReference type="Proteomes" id="UP000007460"/>
    </source>
</evidence>
<keyword evidence="9" id="KW-1185">Reference proteome</keyword>
<dbReference type="STRING" id="488538.SAR116_1466"/>
<dbReference type="InterPro" id="IPR036259">
    <property type="entry name" value="MFS_trans_sf"/>
</dbReference>
<comment type="subcellular location">
    <subcellularLocation>
        <location evidence="1">Cell membrane</location>
        <topology evidence="1">Multi-pass membrane protein</topology>
    </subcellularLocation>
</comment>
<dbReference type="eggNOG" id="COG2814">
    <property type="taxonomic scope" value="Bacteria"/>
</dbReference>
<dbReference type="PANTHER" id="PTHR23517">
    <property type="entry name" value="RESISTANCE PROTEIN MDTM, PUTATIVE-RELATED-RELATED"/>
    <property type="match status" value="1"/>
</dbReference>
<dbReference type="GO" id="GO:0005886">
    <property type="term" value="C:plasma membrane"/>
    <property type="evidence" value="ECO:0007669"/>
    <property type="project" value="UniProtKB-SubCell"/>
</dbReference>
<feature type="transmembrane region" description="Helical" evidence="7">
    <location>
        <begin position="334"/>
        <end position="353"/>
    </location>
</feature>
<dbReference type="Pfam" id="PF07690">
    <property type="entry name" value="MFS_1"/>
    <property type="match status" value="1"/>
</dbReference>
<evidence type="ECO:0000256" key="6">
    <source>
        <dbReference type="ARBA" id="ARBA00023136"/>
    </source>
</evidence>
<feature type="transmembrane region" description="Helical" evidence="7">
    <location>
        <begin position="207"/>
        <end position="229"/>
    </location>
</feature>
<organism evidence="8 9">
    <name type="scientific">Puniceispirillum marinum (strain IMCC1322)</name>
    <dbReference type="NCBI Taxonomy" id="488538"/>
    <lineage>
        <taxon>Bacteria</taxon>
        <taxon>Pseudomonadati</taxon>
        <taxon>Pseudomonadota</taxon>
        <taxon>Alphaproteobacteria</taxon>
        <taxon>Candidatus Puniceispirillales</taxon>
        <taxon>Candidatus Puniceispirillaceae</taxon>
        <taxon>Candidatus Puniceispirillum</taxon>
    </lineage>
</organism>
<dbReference type="KEGG" id="apb:SAR116_1466"/>
<feature type="transmembrane region" description="Helical" evidence="7">
    <location>
        <begin position="272"/>
        <end position="290"/>
    </location>
</feature>
<evidence type="ECO:0000313" key="8">
    <source>
        <dbReference type="EMBL" id="ADE39709.1"/>
    </source>
</evidence>
<dbReference type="Proteomes" id="UP000007460">
    <property type="component" value="Chromosome"/>
</dbReference>
<evidence type="ECO:0000256" key="4">
    <source>
        <dbReference type="ARBA" id="ARBA00022692"/>
    </source>
</evidence>
<keyword evidence="5 7" id="KW-1133">Transmembrane helix</keyword>
<keyword evidence="6 7" id="KW-0472">Membrane</keyword>
<protein>
    <submittedName>
        <fullName evidence="8">Putative transport protein</fullName>
    </submittedName>
</protein>
<feature type="transmembrane region" description="Helical" evidence="7">
    <location>
        <begin position="65"/>
        <end position="87"/>
    </location>
</feature>
<feature type="transmembrane region" description="Helical" evidence="7">
    <location>
        <begin position="296"/>
        <end position="322"/>
    </location>
</feature>
<dbReference type="Gene3D" id="1.20.1250.20">
    <property type="entry name" value="MFS general substrate transporter like domains"/>
    <property type="match status" value="1"/>
</dbReference>
<sequence>MLGISQIVAYGALFYAFAPLKTHIATLLDTSEAIVMTILSLAIVTQALLTPLVGSWADRFGALNVLKLGFLLGASGFFGLGALEFAFLTSFYWLGLCFVLIGIGLAMSTYEVAFSAAVQFDEINSRKNISIISFYGGVASTLTWISIYPLISVIGLLYACLVLAAILLGFSWLISRYKHERYHPAKQTKAESKPFRWGLLSTAEKRAIIILASAGGFEYFLFSATTLLWVNWFQLQFENAFLAVILASIYGPFQVVGRLVEMKFGHHIDARITGLVAGLLIPLSLISLLAGTLPLAIVAMALFGMGHGILTVSFGFVTNLYFGADVYGRAKGWIGMPRVVGLAIGPSIGGFLLAFSEHVFISVMIMFAIASALLFASLMLIKPTNPVHIASTR</sequence>
<dbReference type="EMBL" id="CP001751">
    <property type="protein sequence ID" value="ADE39709.1"/>
    <property type="molecule type" value="Genomic_DNA"/>
</dbReference>
<dbReference type="SUPFAM" id="SSF103473">
    <property type="entry name" value="MFS general substrate transporter"/>
    <property type="match status" value="1"/>
</dbReference>
<feature type="transmembrane region" description="Helical" evidence="7">
    <location>
        <begin position="241"/>
        <end position="260"/>
    </location>
</feature>
<proteinExistence type="predicted"/>
<dbReference type="InterPro" id="IPR050171">
    <property type="entry name" value="MFS_Transporters"/>
</dbReference>